<keyword evidence="2" id="KW-1185">Reference proteome</keyword>
<evidence type="ECO:0008006" key="3">
    <source>
        <dbReference type="Google" id="ProtNLM"/>
    </source>
</evidence>
<gene>
    <name evidence="1" type="ORF">E1286_41930</name>
</gene>
<comment type="caution">
    <text evidence="1">The sequence shown here is derived from an EMBL/GenBank/DDBJ whole genome shotgun (WGS) entry which is preliminary data.</text>
</comment>
<dbReference type="OrthoDB" id="8702693at2"/>
<dbReference type="Proteomes" id="UP000295302">
    <property type="component" value="Unassembled WGS sequence"/>
</dbReference>
<name>A0A4R4XQW6_9ACTN</name>
<dbReference type="RefSeq" id="WP_132622093.1">
    <property type="nucleotide sequence ID" value="NZ_SMKQ01000253.1"/>
</dbReference>
<sequence length="226" mass="25593">MRLPIPPDGQMMALAQRYVNPGEGDVRRYLKLLHGNFLALPEPAFRAFAGSLAKDAREITDDDLRVLLDSEWRARLTAAWLIGMDRRTHLREQLGELLLESELVYAGQGYCFALARFGEERDAEILTAYLDRWLPERSCPYNQDDAMGAVLYLDELHSTERAARFLGPGGLWESSAMAGMDPARRKEYTRLMCEFAGSCMSGDLARWLPKRRQFLDSTDVRQAGAS</sequence>
<organism evidence="1 2">
    <name type="scientific">Nonomuraea terrae</name>
    <dbReference type="NCBI Taxonomy" id="2530383"/>
    <lineage>
        <taxon>Bacteria</taxon>
        <taxon>Bacillati</taxon>
        <taxon>Actinomycetota</taxon>
        <taxon>Actinomycetes</taxon>
        <taxon>Streptosporangiales</taxon>
        <taxon>Streptosporangiaceae</taxon>
        <taxon>Nonomuraea</taxon>
    </lineage>
</organism>
<evidence type="ECO:0000313" key="1">
    <source>
        <dbReference type="EMBL" id="TDD33616.1"/>
    </source>
</evidence>
<accession>A0A4R4XQW6</accession>
<reference evidence="1 2" key="1">
    <citation type="submission" date="2019-03" db="EMBL/GenBank/DDBJ databases">
        <title>Draft genome sequences of novel Actinobacteria.</title>
        <authorList>
            <person name="Sahin N."/>
            <person name="Ay H."/>
            <person name="Saygin H."/>
        </authorList>
    </citation>
    <scope>NUCLEOTIDE SEQUENCE [LARGE SCALE GENOMIC DNA]</scope>
    <source>
        <strain evidence="1 2">CH32</strain>
    </source>
</reference>
<dbReference type="Pfam" id="PF19463">
    <property type="entry name" value="DUF6000"/>
    <property type="match status" value="1"/>
</dbReference>
<proteinExistence type="predicted"/>
<dbReference type="AlphaFoldDB" id="A0A4R4XQW6"/>
<dbReference type="EMBL" id="SMKQ01000253">
    <property type="protein sequence ID" value="TDD33616.1"/>
    <property type="molecule type" value="Genomic_DNA"/>
</dbReference>
<protein>
    <recommendedName>
        <fullName evidence="3">DNA alkylation repair protein</fullName>
    </recommendedName>
</protein>
<evidence type="ECO:0000313" key="2">
    <source>
        <dbReference type="Proteomes" id="UP000295302"/>
    </source>
</evidence>
<dbReference type="InterPro" id="IPR046042">
    <property type="entry name" value="DUF6000"/>
</dbReference>